<dbReference type="SUPFAM" id="SSF49764">
    <property type="entry name" value="HSP20-like chaperones"/>
    <property type="match status" value="1"/>
</dbReference>
<organism evidence="5 6">
    <name type="scientific">Halomicrobium zhouii</name>
    <dbReference type="NCBI Taxonomy" id="767519"/>
    <lineage>
        <taxon>Archaea</taxon>
        <taxon>Methanobacteriati</taxon>
        <taxon>Methanobacteriota</taxon>
        <taxon>Stenosarchaea group</taxon>
        <taxon>Halobacteria</taxon>
        <taxon>Halobacteriales</taxon>
        <taxon>Haloarculaceae</taxon>
        <taxon>Halomicrobium</taxon>
    </lineage>
</organism>
<evidence type="ECO:0000259" key="4">
    <source>
        <dbReference type="PROSITE" id="PS01031"/>
    </source>
</evidence>
<dbReference type="Proteomes" id="UP000199062">
    <property type="component" value="Unassembled WGS sequence"/>
</dbReference>
<evidence type="ECO:0000256" key="3">
    <source>
        <dbReference type="SAM" id="MobiDB-lite"/>
    </source>
</evidence>
<dbReference type="Pfam" id="PF00011">
    <property type="entry name" value="HSP20"/>
    <property type="match status" value="1"/>
</dbReference>
<evidence type="ECO:0000313" key="6">
    <source>
        <dbReference type="Proteomes" id="UP000199062"/>
    </source>
</evidence>
<dbReference type="EMBL" id="FOZK01000005">
    <property type="protein sequence ID" value="SFS12127.1"/>
    <property type="molecule type" value="Genomic_DNA"/>
</dbReference>
<reference evidence="5 6" key="1">
    <citation type="submission" date="2016-10" db="EMBL/GenBank/DDBJ databases">
        <authorList>
            <person name="de Groot N.N."/>
        </authorList>
    </citation>
    <scope>NUCLEOTIDE SEQUENCE [LARGE SCALE GENOMIC DNA]</scope>
    <source>
        <strain evidence="5 6">CGMCC 1.10457</strain>
    </source>
</reference>
<feature type="compositionally biased region" description="Basic and acidic residues" evidence="3">
    <location>
        <begin position="71"/>
        <end position="88"/>
    </location>
</feature>
<dbReference type="PROSITE" id="PS01031">
    <property type="entry name" value="SHSP"/>
    <property type="match status" value="1"/>
</dbReference>
<dbReference type="OrthoDB" id="198277at2157"/>
<feature type="region of interest" description="Disordered" evidence="3">
    <location>
        <begin position="65"/>
        <end position="90"/>
    </location>
</feature>
<feature type="domain" description="SHSP" evidence="4">
    <location>
        <begin position="20"/>
        <end position="132"/>
    </location>
</feature>
<dbReference type="InterPro" id="IPR008978">
    <property type="entry name" value="HSP20-like_chaperone"/>
</dbReference>
<evidence type="ECO:0000313" key="5">
    <source>
        <dbReference type="EMBL" id="SFS12127.1"/>
    </source>
</evidence>
<dbReference type="AlphaFoldDB" id="A0A1I6M900"/>
<dbReference type="CDD" id="cd06464">
    <property type="entry name" value="ACD_sHsps-like"/>
    <property type="match status" value="1"/>
</dbReference>
<comment type="similarity">
    <text evidence="1 2">Belongs to the small heat shock protein (HSP20) family.</text>
</comment>
<dbReference type="InterPro" id="IPR031107">
    <property type="entry name" value="Small_HSP"/>
</dbReference>
<accession>A0A1I6M900</accession>
<proteinExistence type="inferred from homology"/>
<evidence type="ECO:0000256" key="2">
    <source>
        <dbReference type="RuleBase" id="RU003616"/>
    </source>
</evidence>
<dbReference type="STRING" id="767519.SAMN05216559_4020"/>
<dbReference type="Gene3D" id="2.60.40.790">
    <property type="match status" value="1"/>
</dbReference>
<evidence type="ECO:0000256" key="1">
    <source>
        <dbReference type="PROSITE-ProRule" id="PRU00285"/>
    </source>
</evidence>
<protein>
    <submittedName>
        <fullName evidence="5">HSP20 family protein</fullName>
    </submittedName>
</protein>
<sequence>MATDPLDEIERVFGLLSQQFGTELAGVPTDLIDEGDAYVVRADLPGYRPDDVDVSLPDARTLRITASRSGDQAEGRYVRRERRQHTAERTVSLPEPVVGADARANYDAGVLTVRLAKPRDDGDDDETDIPVN</sequence>
<gene>
    <name evidence="5" type="ORF">SAMN05216559_4020</name>
</gene>
<name>A0A1I6M900_9EURY</name>
<dbReference type="RefSeq" id="WP_089819078.1">
    <property type="nucleotide sequence ID" value="NZ_FOZK01000005.1"/>
</dbReference>
<keyword evidence="6" id="KW-1185">Reference proteome</keyword>
<dbReference type="PANTHER" id="PTHR11527">
    <property type="entry name" value="HEAT-SHOCK PROTEIN 20 FAMILY MEMBER"/>
    <property type="match status" value="1"/>
</dbReference>
<dbReference type="InterPro" id="IPR002068">
    <property type="entry name" value="A-crystallin/Hsp20_dom"/>
</dbReference>